<keyword evidence="1" id="KW-1133">Transmembrane helix</keyword>
<comment type="caution">
    <text evidence="2">The sequence shown here is derived from an EMBL/GenBank/DDBJ whole genome shotgun (WGS) entry which is preliminary data.</text>
</comment>
<accession>A0A6B0S3X9</accession>
<evidence type="ECO:0000256" key="1">
    <source>
        <dbReference type="SAM" id="Phobius"/>
    </source>
</evidence>
<keyword evidence="1" id="KW-0472">Membrane</keyword>
<keyword evidence="3" id="KW-1185">Reference proteome</keyword>
<name>A0A6B0S3X9_9CETA</name>
<gene>
    <name evidence="2" type="ORF">E5288_WYG008555</name>
</gene>
<dbReference type="Proteomes" id="UP000322234">
    <property type="component" value="Unassembled WGS sequence"/>
</dbReference>
<sequence>MPTNKLQAKPFGNADLMHDASLIGTLSNGFQRRFRRECGEHWALRPQEAEFEITVEGNSPKDAPLLHQMERDYWSNYTRKNTFNPEFFTLKSLPRSYLSCFQIHNHGAEDGETWQRNQSSLADFVLEGLFDDSLAHLFLFSLTTVVFLIAAFECGASFPG</sequence>
<evidence type="ECO:0000313" key="2">
    <source>
        <dbReference type="EMBL" id="MXQ94103.1"/>
    </source>
</evidence>
<proteinExistence type="predicted"/>
<reference evidence="2" key="1">
    <citation type="submission" date="2019-10" db="EMBL/GenBank/DDBJ databases">
        <title>The sequence and de novo assembly of the wild yak genome.</title>
        <authorList>
            <person name="Liu Y."/>
        </authorList>
    </citation>
    <scope>NUCLEOTIDE SEQUENCE [LARGE SCALE GENOMIC DNA]</scope>
    <source>
        <strain evidence="2">WY2019</strain>
    </source>
</reference>
<dbReference type="AlphaFoldDB" id="A0A6B0S3X9"/>
<dbReference type="EMBL" id="VBQZ03000105">
    <property type="protein sequence ID" value="MXQ94103.1"/>
    <property type="molecule type" value="Genomic_DNA"/>
</dbReference>
<feature type="transmembrane region" description="Helical" evidence="1">
    <location>
        <begin position="137"/>
        <end position="158"/>
    </location>
</feature>
<evidence type="ECO:0000313" key="3">
    <source>
        <dbReference type="Proteomes" id="UP000322234"/>
    </source>
</evidence>
<protein>
    <submittedName>
        <fullName evidence="2">Uncharacterized protein</fullName>
    </submittedName>
</protein>
<organism evidence="2 3">
    <name type="scientific">Bos mutus</name>
    <name type="common">wild yak</name>
    <dbReference type="NCBI Taxonomy" id="72004"/>
    <lineage>
        <taxon>Eukaryota</taxon>
        <taxon>Metazoa</taxon>
        <taxon>Chordata</taxon>
        <taxon>Craniata</taxon>
        <taxon>Vertebrata</taxon>
        <taxon>Euteleostomi</taxon>
        <taxon>Mammalia</taxon>
        <taxon>Eutheria</taxon>
        <taxon>Laurasiatheria</taxon>
        <taxon>Artiodactyla</taxon>
        <taxon>Ruminantia</taxon>
        <taxon>Pecora</taxon>
        <taxon>Bovidae</taxon>
        <taxon>Bovinae</taxon>
        <taxon>Bos</taxon>
    </lineage>
</organism>
<keyword evidence="1" id="KW-0812">Transmembrane</keyword>